<keyword evidence="3" id="KW-1003">Cell membrane</keyword>
<feature type="transmembrane region" description="Helical" evidence="7">
    <location>
        <begin position="97"/>
        <end position="119"/>
    </location>
</feature>
<evidence type="ECO:0000256" key="6">
    <source>
        <dbReference type="ARBA" id="ARBA00023136"/>
    </source>
</evidence>
<proteinExistence type="predicted"/>
<keyword evidence="6 7" id="KW-0472">Membrane</keyword>
<keyword evidence="11" id="KW-1185">Reference proteome</keyword>
<feature type="transmembrane region" description="Helical" evidence="7">
    <location>
        <begin position="257"/>
        <end position="279"/>
    </location>
</feature>
<comment type="subcellular location">
    <subcellularLocation>
        <location evidence="1">Membrane</location>
        <topology evidence="1">Multi-pass membrane protein</topology>
    </subcellularLocation>
</comment>
<evidence type="ECO:0000256" key="3">
    <source>
        <dbReference type="ARBA" id="ARBA00022475"/>
    </source>
</evidence>
<dbReference type="PANTHER" id="PTHR36838:SF3">
    <property type="entry name" value="TRANSPORTER AUXIN EFFLUX CARRIER EC FAMILY"/>
    <property type="match status" value="1"/>
</dbReference>
<evidence type="ECO:0000256" key="2">
    <source>
        <dbReference type="ARBA" id="ARBA00022448"/>
    </source>
</evidence>
<evidence type="ECO:0000313" key="11">
    <source>
        <dbReference type="Proteomes" id="UP000594903"/>
    </source>
</evidence>
<feature type="transmembrane region" description="Helical" evidence="7">
    <location>
        <begin position="125"/>
        <end position="147"/>
    </location>
</feature>
<dbReference type="STRING" id="1122619.GCA_000373745_00958"/>
<evidence type="ECO:0000313" key="10">
    <source>
        <dbReference type="Proteomes" id="UP000254603"/>
    </source>
</evidence>
<gene>
    <name evidence="8" type="ORF">I6G29_04395</name>
    <name evidence="9" type="ORF">NCTC11997_00930</name>
</gene>
<dbReference type="EMBL" id="UGSB01000001">
    <property type="protein sequence ID" value="SUA52843.1"/>
    <property type="molecule type" value="Genomic_DNA"/>
</dbReference>
<feature type="transmembrane region" description="Helical" evidence="7">
    <location>
        <begin position="6"/>
        <end position="22"/>
    </location>
</feature>
<dbReference type="AlphaFoldDB" id="A0A378XFJ1"/>
<dbReference type="InterPro" id="IPR004776">
    <property type="entry name" value="Mem_transp_PIN-like"/>
</dbReference>
<dbReference type="EMBL" id="CP065725">
    <property type="protein sequence ID" value="QPT40815.1"/>
    <property type="molecule type" value="Genomic_DNA"/>
</dbReference>
<dbReference type="GO" id="GO:0016020">
    <property type="term" value="C:membrane"/>
    <property type="evidence" value="ECO:0007669"/>
    <property type="project" value="UniProtKB-SubCell"/>
</dbReference>
<feature type="transmembrane region" description="Helical" evidence="7">
    <location>
        <begin position="34"/>
        <end position="53"/>
    </location>
</feature>
<sequence>MLAILNITLPLFLLIGVGYSATKLGFLSLEHNRGLGSFVLNFAFPALVFNAISRLDMRSEFIYEYVLIYGGITVALYWAGFLISLKVLRKKTVHSALNGLGLIFCNTAFLGYPVLAQVIGYEKAAIFLSMNLLFENLLGVLPTILLCELSAGKKKNLFKLFLTALQKIFTSPPIVAIISGLIFSLLGLGVAEPIHKTLTMLSIAAAPVALFAIGANLNGIHFRSSIKSAIPITLGKIVLFPSLVFLGFTLFGVDDPITVMSGVLLASTPAATLYALIGIQYGEGTATSGNLIVMTLSSFISLSLVLALWDHFYGFPIPL</sequence>
<keyword evidence="5 7" id="KW-1133">Transmembrane helix</keyword>
<dbReference type="RefSeq" id="WP_018574141.1">
    <property type="nucleotide sequence ID" value="NZ_CP065725.1"/>
</dbReference>
<keyword evidence="2" id="KW-0813">Transport</keyword>
<protein>
    <submittedName>
        <fullName evidence="8">AEC family transporter</fullName>
    </submittedName>
    <submittedName>
        <fullName evidence="9">Putative transporter YfdV</fullName>
    </submittedName>
</protein>
<feature type="transmembrane region" description="Helical" evidence="7">
    <location>
        <begin position="197"/>
        <end position="217"/>
    </location>
</feature>
<feature type="transmembrane region" description="Helical" evidence="7">
    <location>
        <begin position="229"/>
        <end position="251"/>
    </location>
</feature>
<dbReference type="Proteomes" id="UP000254603">
    <property type="component" value="Unassembled WGS sequence"/>
</dbReference>
<dbReference type="Pfam" id="PF03547">
    <property type="entry name" value="Mem_trans"/>
    <property type="match status" value="1"/>
</dbReference>
<feature type="transmembrane region" description="Helical" evidence="7">
    <location>
        <begin position="65"/>
        <end position="85"/>
    </location>
</feature>
<dbReference type="OrthoDB" id="3435874at2"/>
<name>A0A378XFJ1_9BURK</name>
<evidence type="ECO:0000256" key="4">
    <source>
        <dbReference type="ARBA" id="ARBA00022692"/>
    </source>
</evidence>
<feature type="transmembrane region" description="Helical" evidence="7">
    <location>
        <begin position="168"/>
        <end position="191"/>
    </location>
</feature>
<dbReference type="Proteomes" id="UP000594903">
    <property type="component" value="Chromosome"/>
</dbReference>
<reference evidence="9 10" key="1">
    <citation type="submission" date="2018-06" db="EMBL/GenBank/DDBJ databases">
        <authorList>
            <consortium name="Pathogen Informatics"/>
            <person name="Doyle S."/>
        </authorList>
    </citation>
    <scope>NUCLEOTIDE SEQUENCE [LARGE SCALE GENOMIC DNA]</scope>
    <source>
        <strain evidence="9 10">NCTC11997</strain>
    </source>
</reference>
<reference evidence="8 11" key="2">
    <citation type="submission" date="2020-12" db="EMBL/GenBank/DDBJ databases">
        <title>FDA dAtabase for Regulatory Grade micrObial Sequences (FDA-ARGOS): Supporting development and validation of Infectious Disease Dx tests.</title>
        <authorList>
            <person name="Sproer C."/>
            <person name="Gronow S."/>
            <person name="Severitt S."/>
            <person name="Schroder I."/>
            <person name="Tallon L."/>
            <person name="Sadzewicz L."/>
            <person name="Zhao X."/>
            <person name="Boylan J."/>
            <person name="Ott S."/>
            <person name="Bowen H."/>
            <person name="Vavikolanu K."/>
            <person name="Mehta A."/>
            <person name="Aluvathingal J."/>
            <person name="Nadendla S."/>
            <person name="Lowell S."/>
            <person name="Myers T."/>
            <person name="Yan Y."/>
            <person name="Sichtig H."/>
        </authorList>
    </citation>
    <scope>NUCLEOTIDE SEQUENCE [LARGE SCALE GENOMIC DNA]</scope>
    <source>
        <strain evidence="8 11">FDAARGOS_872</strain>
    </source>
</reference>
<accession>A0A378XFJ1</accession>
<evidence type="ECO:0000256" key="7">
    <source>
        <dbReference type="SAM" id="Phobius"/>
    </source>
</evidence>
<organism evidence="9 10">
    <name type="scientific">Oligella ureolytica</name>
    <dbReference type="NCBI Taxonomy" id="90244"/>
    <lineage>
        <taxon>Bacteria</taxon>
        <taxon>Pseudomonadati</taxon>
        <taxon>Pseudomonadota</taxon>
        <taxon>Betaproteobacteria</taxon>
        <taxon>Burkholderiales</taxon>
        <taxon>Alcaligenaceae</taxon>
        <taxon>Oligella</taxon>
    </lineage>
</organism>
<feature type="transmembrane region" description="Helical" evidence="7">
    <location>
        <begin position="291"/>
        <end position="309"/>
    </location>
</feature>
<evidence type="ECO:0000313" key="9">
    <source>
        <dbReference type="EMBL" id="SUA52843.1"/>
    </source>
</evidence>
<evidence type="ECO:0000256" key="1">
    <source>
        <dbReference type="ARBA" id="ARBA00004141"/>
    </source>
</evidence>
<evidence type="ECO:0000256" key="5">
    <source>
        <dbReference type="ARBA" id="ARBA00022989"/>
    </source>
</evidence>
<evidence type="ECO:0000313" key="8">
    <source>
        <dbReference type="EMBL" id="QPT40815.1"/>
    </source>
</evidence>
<keyword evidence="4 7" id="KW-0812">Transmembrane</keyword>
<dbReference type="GO" id="GO:0055085">
    <property type="term" value="P:transmembrane transport"/>
    <property type="evidence" value="ECO:0007669"/>
    <property type="project" value="InterPro"/>
</dbReference>
<dbReference type="PANTHER" id="PTHR36838">
    <property type="entry name" value="AUXIN EFFLUX CARRIER FAMILY PROTEIN"/>
    <property type="match status" value="1"/>
</dbReference>